<dbReference type="SUPFAM" id="SSF53383">
    <property type="entry name" value="PLP-dependent transferases"/>
    <property type="match status" value="1"/>
</dbReference>
<dbReference type="InterPro" id="IPR015421">
    <property type="entry name" value="PyrdxlP-dep_Trfase_major"/>
</dbReference>
<keyword evidence="3" id="KW-0663">Pyridoxal phosphate</keyword>
<dbReference type="KEGG" id="ldn:H9L06_06205"/>
<evidence type="ECO:0000256" key="1">
    <source>
        <dbReference type="ARBA" id="ARBA00001933"/>
    </source>
</evidence>
<protein>
    <submittedName>
        <fullName evidence="5">Threonine aldolase</fullName>
    </submittedName>
</protein>
<evidence type="ECO:0000313" key="5">
    <source>
        <dbReference type="EMBL" id="QNN61919.1"/>
    </source>
</evidence>
<name>A0A7G9S244_9MICO</name>
<dbReference type="Gene3D" id="3.90.1150.10">
    <property type="entry name" value="Aspartate Aminotransferase, domain 1"/>
    <property type="match status" value="1"/>
</dbReference>
<comment type="similarity">
    <text evidence="2">Belongs to the threonine aldolase family.</text>
</comment>
<dbReference type="PANTHER" id="PTHR48097:SF5">
    <property type="entry name" value="LOW SPECIFICITY L-THREONINE ALDOLASE"/>
    <property type="match status" value="1"/>
</dbReference>
<proteinExistence type="inferred from homology"/>
<dbReference type="Gene3D" id="3.40.640.10">
    <property type="entry name" value="Type I PLP-dependent aspartate aminotransferase-like (Major domain)"/>
    <property type="match status" value="1"/>
</dbReference>
<dbReference type="RefSeq" id="WP_187554390.1">
    <property type="nucleotide sequence ID" value="NZ_CP060716.1"/>
</dbReference>
<dbReference type="Proteomes" id="UP000515934">
    <property type="component" value="Chromosome"/>
</dbReference>
<accession>A0A7G9S244</accession>
<dbReference type="InterPro" id="IPR015424">
    <property type="entry name" value="PyrdxlP-dep_Trfase"/>
</dbReference>
<keyword evidence="6" id="KW-1185">Reference proteome</keyword>
<dbReference type="GO" id="GO:0016829">
    <property type="term" value="F:lyase activity"/>
    <property type="evidence" value="ECO:0007669"/>
    <property type="project" value="InterPro"/>
</dbReference>
<evidence type="ECO:0000313" key="6">
    <source>
        <dbReference type="Proteomes" id="UP000515934"/>
    </source>
</evidence>
<organism evidence="5 6">
    <name type="scientific">Leucobacter denitrificans</name>
    <dbReference type="NCBI Taxonomy" id="683042"/>
    <lineage>
        <taxon>Bacteria</taxon>
        <taxon>Bacillati</taxon>
        <taxon>Actinomycetota</taxon>
        <taxon>Actinomycetes</taxon>
        <taxon>Micrococcales</taxon>
        <taxon>Microbacteriaceae</taxon>
        <taxon>Leucobacter</taxon>
    </lineage>
</organism>
<dbReference type="EMBL" id="CP060716">
    <property type="protein sequence ID" value="QNN61919.1"/>
    <property type="molecule type" value="Genomic_DNA"/>
</dbReference>
<comment type="cofactor">
    <cofactor evidence="1">
        <name>pyridoxal 5'-phosphate</name>
        <dbReference type="ChEBI" id="CHEBI:597326"/>
    </cofactor>
</comment>
<dbReference type="PANTHER" id="PTHR48097">
    <property type="entry name" value="L-THREONINE ALDOLASE-RELATED"/>
    <property type="match status" value="1"/>
</dbReference>
<dbReference type="InterPro" id="IPR001597">
    <property type="entry name" value="ArAA_b-elim_lyase/Thr_aldolase"/>
</dbReference>
<evidence type="ECO:0000256" key="3">
    <source>
        <dbReference type="ARBA" id="ARBA00022898"/>
    </source>
</evidence>
<dbReference type="AlphaFoldDB" id="A0A7G9S244"/>
<feature type="domain" description="Aromatic amino acid beta-eliminating lyase/threonine aldolase" evidence="4">
    <location>
        <begin position="12"/>
        <end position="298"/>
    </location>
</feature>
<gene>
    <name evidence="5" type="ORF">H9L06_06205</name>
</gene>
<evidence type="ECO:0000259" key="4">
    <source>
        <dbReference type="Pfam" id="PF01212"/>
    </source>
</evidence>
<sequence>MPSNELATPHSFASDNWSGIHPEVLAAITAANTGAARAYGGDAWTERFQQVARELFGAETEAFPVFNGTGANVLALQAATPRWGAVICARNAHINTAETGAPEKTGGLKLLPLEGEHGKLTPEIVAREAWGWGDEHRASPDVVSISQVTEVGTCYTPDEIRALADQAHELGMLLHVDGSRLGNAAAHLGTSLAAITNDAGVDLLSLGGTKNGALAAEAVVVLRPGSTPGITSLRKMNLQLSSKMRFISAQLTALYGGDLWLRSARHANAMADRLAEGLEPLGATLLHPVESNAVFCELDPEVAARADLRTSRGKGNTYRLMCAFDTTPEAVDELLATLRG</sequence>
<dbReference type="InterPro" id="IPR015422">
    <property type="entry name" value="PyrdxlP-dep_Trfase_small"/>
</dbReference>
<evidence type="ECO:0000256" key="2">
    <source>
        <dbReference type="ARBA" id="ARBA00006966"/>
    </source>
</evidence>
<dbReference type="GO" id="GO:0006520">
    <property type="term" value="P:amino acid metabolic process"/>
    <property type="evidence" value="ECO:0007669"/>
    <property type="project" value="InterPro"/>
</dbReference>
<dbReference type="Pfam" id="PF01212">
    <property type="entry name" value="Beta_elim_lyase"/>
    <property type="match status" value="1"/>
</dbReference>
<reference evidence="5 6" key="1">
    <citation type="submission" date="2020-08" db="EMBL/GenBank/DDBJ databases">
        <title>Genome sequence of Leucobacter denitrificans KACC 14055T.</title>
        <authorList>
            <person name="Hyun D.-W."/>
            <person name="Bae J.-W."/>
        </authorList>
    </citation>
    <scope>NUCLEOTIDE SEQUENCE [LARGE SCALE GENOMIC DNA]</scope>
    <source>
        <strain evidence="5 6">KACC 14055</strain>
    </source>
</reference>